<evidence type="ECO:0000256" key="2">
    <source>
        <dbReference type="ARBA" id="ARBA00023445"/>
    </source>
</evidence>
<name>A0A9W5XYP7_9CLOT</name>
<dbReference type="Gene3D" id="3.40.50.720">
    <property type="entry name" value="NAD(P)-binding Rossmann-like Domain"/>
    <property type="match status" value="1"/>
</dbReference>
<dbReference type="PANTHER" id="PTHR10366:SF564">
    <property type="entry name" value="STEROL-4-ALPHA-CARBOXYLATE 3-DEHYDROGENASE, DECARBOXYLATING"/>
    <property type="match status" value="1"/>
</dbReference>
<evidence type="ECO:0000259" key="3">
    <source>
        <dbReference type="Pfam" id="PF01370"/>
    </source>
</evidence>
<protein>
    <submittedName>
        <fullName evidence="4">Nucleoside-diphosphate sugar epimerase</fullName>
    </submittedName>
</protein>
<dbReference type="GO" id="GO:0016616">
    <property type="term" value="F:oxidoreductase activity, acting on the CH-OH group of donors, NAD or NADP as acceptor"/>
    <property type="evidence" value="ECO:0007669"/>
    <property type="project" value="TreeGrafter"/>
</dbReference>
<comment type="caution">
    <text evidence="4">The sequence shown here is derived from an EMBL/GenBank/DDBJ whole genome shotgun (WGS) entry which is preliminary data.</text>
</comment>
<dbReference type="InterPro" id="IPR050425">
    <property type="entry name" value="NAD(P)_dehydrat-like"/>
</dbReference>
<feature type="domain" description="NAD-dependent epimerase/dehydratase" evidence="3">
    <location>
        <begin position="7"/>
        <end position="252"/>
    </location>
</feature>
<dbReference type="RefSeq" id="WP_261850522.1">
    <property type="nucleotide sequence ID" value="NZ_BQXY01000001.1"/>
</dbReference>
<organism evidence="4 5">
    <name type="scientific">Clostridium folliculivorans</name>
    <dbReference type="NCBI Taxonomy" id="2886038"/>
    <lineage>
        <taxon>Bacteria</taxon>
        <taxon>Bacillati</taxon>
        <taxon>Bacillota</taxon>
        <taxon>Clostridia</taxon>
        <taxon>Eubacteriales</taxon>
        <taxon>Clostridiaceae</taxon>
        <taxon>Clostridium</taxon>
    </lineage>
</organism>
<evidence type="ECO:0000313" key="4">
    <source>
        <dbReference type="EMBL" id="GKU23443.1"/>
    </source>
</evidence>
<dbReference type="AlphaFoldDB" id="A0A9W5XYP7"/>
<dbReference type="FunFam" id="3.40.50.720:FF:000336">
    <property type="entry name" value="Aldehyde reductase"/>
    <property type="match status" value="1"/>
</dbReference>
<dbReference type="Pfam" id="PF01370">
    <property type="entry name" value="Epimerase"/>
    <property type="match status" value="1"/>
</dbReference>
<keyword evidence="1" id="KW-0560">Oxidoreductase</keyword>
<accession>A0A9W5XYP7</accession>
<dbReference type="SUPFAM" id="SSF51735">
    <property type="entry name" value="NAD(P)-binding Rossmann-fold domains"/>
    <property type="match status" value="1"/>
</dbReference>
<dbReference type="PANTHER" id="PTHR10366">
    <property type="entry name" value="NAD DEPENDENT EPIMERASE/DEHYDRATASE"/>
    <property type="match status" value="1"/>
</dbReference>
<evidence type="ECO:0000313" key="5">
    <source>
        <dbReference type="Proteomes" id="UP001057868"/>
    </source>
</evidence>
<evidence type="ECO:0000256" key="1">
    <source>
        <dbReference type="ARBA" id="ARBA00023002"/>
    </source>
</evidence>
<dbReference type="InterPro" id="IPR001509">
    <property type="entry name" value="Epimerase_deHydtase"/>
</dbReference>
<dbReference type="Proteomes" id="UP001057868">
    <property type="component" value="Unassembled WGS sequence"/>
</dbReference>
<comment type="similarity">
    <text evidence="2">Belongs to the NAD(P)-dependent epimerase/dehydratase family. Dihydroflavonol-4-reductase subfamily.</text>
</comment>
<dbReference type="CDD" id="cd05227">
    <property type="entry name" value="AR_SDR_e"/>
    <property type="match status" value="1"/>
</dbReference>
<dbReference type="EMBL" id="BQXY01000001">
    <property type="protein sequence ID" value="GKU23443.1"/>
    <property type="molecule type" value="Genomic_DNA"/>
</dbReference>
<keyword evidence="5" id="KW-1185">Reference proteome</keyword>
<dbReference type="InterPro" id="IPR036291">
    <property type="entry name" value="NAD(P)-bd_dom_sf"/>
</dbReference>
<reference evidence="4" key="1">
    <citation type="journal article" date="2023" name="Int. J. Syst. Evol. Microbiol.">
        <title>&lt;i&gt;Clostridium folliculivorans&lt;/i&gt; sp. nov., isolated from soil samples of an organic paddy in Japan.</title>
        <authorList>
            <person name="Tazawa J."/>
            <person name="Kobayashi H."/>
            <person name="Tanizawa Y."/>
            <person name="Uchino A."/>
            <person name="Tanaka F."/>
            <person name="Urashima Y."/>
            <person name="Miura S."/>
            <person name="Sakamoto M."/>
            <person name="Ohkuma M."/>
            <person name="Tohno M."/>
        </authorList>
    </citation>
    <scope>NUCLEOTIDE SEQUENCE</scope>
    <source>
        <strain evidence="4">D1-1</strain>
    </source>
</reference>
<gene>
    <name evidence="4" type="ORF">CFOLD11_02690</name>
</gene>
<proteinExistence type="inferred from homology"/>
<sequence>MEKEKTVLVTGGSGYIATYIIAELLKKGYSVRTTVRSLKREEEVRTALAELGQTTNGELQFFEADLTKDTGWAAAVANVTYVLHVASPLPSVMPKDENELIIPAKEGTLRVLRAAKNAGVKRVVMTSAFGAAGMGYTADRNDYVFTEKDWSNLSPDTKLNAYYKSKTLAEKSAWEFIKRESGNLELTTILPVAVMGPVLGKKATGSNQLIGMMLSGHLPGFFDLYFPIVDVRDLAKAHILALETPNAAGERFIISNNQSISMKQLGMILKNNLGEAAKKIPNRTIPSFILKFAAFFSSMARYTSSDLGISYKMSSDNARKILHWKPDYSVEETIVTTAKSIIEKV</sequence>